<gene>
    <name evidence="1" type="ORF">DW016_09765</name>
</gene>
<keyword evidence="2" id="KW-1185">Reference proteome</keyword>
<protein>
    <submittedName>
        <fullName evidence="1">Uncharacterized protein</fullName>
    </submittedName>
</protein>
<organism evidence="1 2">
    <name type="scientific">Sellimonas intestinalis</name>
    <dbReference type="NCBI Taxonomy" id="1653434"/>
    <lineage>
        <taxon>Bacteria</taxon>
        <taxon>Bacillati</taxon>
        <taxon>Bacillota</taxon>
        <taxon>Clostridia</taxon>
        <taxon>Lachnospirales</taxon>
        <taxon>Lachnospiraceae</taxon>
        <taxon>Sellimonas</taxon>
    </lineage>
</organism>
<dbReference type="Proteomes" id="UP000261080">
    <property type="component" value="Unassembled WGS sequence"/>
</dbReference>
<comment type="caution">
    <text evidence="1">The sequence shown here is derived from an EMBL/GenBank/DDBJ whole genome shotgun (WGS) entry which is preliminary data.</text>
</comment>
<accession>A0A3E3K2C2</accession>
<evidence type="ECO:0000313" key="1">
    <source>
        <dbReference type="EMBL" id="RGE87195.1"/>
    </source>
</evidence>
<proteinExistence type="predicted"/>
<name>A0A3E3K2C2_9FIRM</name>
<dbReference type="RefSeq" id="WP_053769146.1">
    <property type="nucleotide sequence ID" value="NZ_JAAITK010000016.1"/>
</dbReference>
<reference evidence="1 2" key="1">
    <citation type="submission" date="2018-08" db="EMBL/GenBank/DDBJ databases">
        <title>A genome reference for cultivated species of the human gut microbiota.</title>
        <authorList>
            <person name="Zou Y."/>
            <person name="Xue W."/>
            <person name="Luo G."/>
        </authorList>
    </citation>
    <scope>NUCLEOTIDE SEQUENCE [LARGE SCALE GENOMIC DNA]</scope>
    <source>
        <strain evidence="1 2">AF37-2AT</strain>
    </source>
</reference>
<dbReference type="AlphaFoldDB" id="A0A3E3K2C2"/>
<dbReference type="EMBL" id="QVLX01000004">
    <property type="protein sequence ID" value="RGE87195.1"/>
    <property type="molecule type" value="Genomic_DNA"/>
</dbReference>
<evidence type="ECO:0000313" key="2">
    <source>
        <dbReference type="Proteomes" id="UP000261080"/>
    </source>
</evidence>
<sequence>MAEDAVKKIRSAPHLDNIRDLTDPGTALAQLCKIHPPGRWKSDARQKIVPAEHQICHYLLTWEKARTDLLFDSESLLIAIKRQKMSSLLEFLYNIMTSLYEVF</sequence>